<dbReference type="OrthoDB" id="2438637at2759"/>
<evidence type="ECO:0000313" key="3">
    <source>
        <dbReference type="EMBL" id="KAG0262188.1"/>
    </source>
</evidence>
<dbReference type="InterPro" id="IPR029052">
    <property type="entry name" value="Metallo-depent_PP-like"/>
</dbReference>
<dbReference type="InterPro" id="IPR033308">
    <property type="entry name" value="PGAP5/Cdc1/Ted1"/>
</dbReference>
<dbReference type="GO" id="GO:0016020">
    <property type="term" value="C:membrane"/>
    <property type="evidence" value="ECO:0007669"/>
    <property type="project" value="GOC"/>
</dbReference>
<dbReference type="EMBL" id="JAAAJA010000104">
    <property type="protein sequence ID" value="KAG0262188.1"/>
    <property type="molecule type" value="Genomic_DNA"/>
</dbReference>
<name>A0A9P6U7A6_9FUNG</name>
<dbReference type="Proteomes" id="UP000726737">
    <property type="component" value="Unassembled WGS sequence"/>
</dbReference>
<keyword evidence="1" id="KW-0472">Membrane</keyword>
<evidence type="ECO:0000256" key="2">
    <source>
        <dbReference type="SAM" id="MobiDB-lite"/>
    </source>
</evidence>
<evidence type="ECO:0000256" key="1">
    <source>
        <dbReference type="ARBA" id="ARBA00023136"/>
    </source>
</evidence>
<reference evidence="3" key="1">
    <citation type="journal article" date="2020" name="Fungal Divers.">
        <title>Resolving the Mortierellaceae phylogeny through synthesis of multi-gene phylogenetics and phylogenomics.</title>
        <authorList>
            <person name="Vandepol N."/>
            <person name="Liber J."/>
            <person name="Desiro A."/>
            <person name="Na H."/>
            <person name="Kennedy M."/>
            <person name="Barry K."/>
            <person name="Grigoriev I.V."/>
            <person name="Miller A.N."/>
            <person name="O'Donnell K."/>
            <person name="Stajich J.E."/>
            <person name="Bonito G."/>
        </authorList>
    </citation>
    <scope>NUCLEOTIDE SEQUENCE</scope>
    <source>
        <strain evidence="3">KOD948</strain>
    </source>
</reference>
<dbReference type="GO" id="GO:0006506">
    <property type="term" value="P:GPI anchor biosynthetic process"/>
    <property type="evidence" value="ECO:0007669"/>
    <property type="project" value="InterPro"/>
</dbReference>
<feature type="region of interest" description="Disordered" evidence="2">
    <location>
        <begin position="1"/>
        <end position="27"/>
    </location>
</feature>
<protein>
    <submittedName>
        <fullName evidence="3">Uncharacterized protein</fullName>
    </submittedName>
</protein>
<organism evidence="3 4">
    <name type="scientific">Mortierella polycephala</name>
    <dbReference type="NCBI Taxonomy" id="41804"/>
    <lineage>
        <taxon>Eukaryota</taxon>
        <taxon>Fungi</taxon>
        <taxon>Fungi incertae sedis</taxon>
        <taxon>Mucoromycota</taxon>
        <taxon>Mortierellomycotina</taxon>
        <taxon>Mortierellomycetes</taxon>
        <taxon>Mortierellales</taxon>
        <taxon>Mortierellaceae</taxon>
        <taxon>Mortierella</taxon>
    </lineage>
</organism>
<gene>
    <name evidence="3" type="ORF">BG011_000239</name>
</gene>
<accession>A0A9P6U7A6</accession>
<dbReference type="AlphaFoldDB" id="A0A9P6U7A6"/>
<dbReference type="GO" id="GO:0005783">
    <property type="term" value="C:endoplasmic reticulum"/>
    <property type="evidence" value="ECO:0007669"/>
    <property type="project" value="TreeGrafter"/>
</dbReference>
<keyword evidence="4" id="KW-1185">Reference proteome</keyword>
<feature type="compositionally biased region" description="Basic and acidic residues" evidence="2">
    <location>
        <begin position="1"/>
        <end position="17"/>
    </location>
</feature>
<evidence type="ECO:0000313" key="4">
    <source>
        <dbReference type="Proteomes" id="UP000726737"/>
    </source>
</evidence>
<dbReference type="PANTHER" id="PTHR13315:SF4">
    <property type="entry name" value="METALLOPHOSPHOESTERASE, ISOFORM E"/>
    <property type="match status" value="1"/>
</dbReference>
<comment type="caution">
    <text evidence="3">The sequence shown here is derived from an EMBL/GenBank/DDBJ whole genome shotgun (WGS) entry which is preliminary data.</text>
</comment>
<dbReference type="SUPFAM" id="SSF56300">
    <property type="entry name" value="Metallo-dependent phosphatases"/>
    <property type="match status" value="1"/>
</dbReference>
<proteinExistence type="predicted"/>
<sequence>MDAKDLKRKDSAQRDGRSMIYTAKSHDQLGDEESITGHFQQIIEVPSDAVERATVRSKGRSVRLYVAGNHDVGFGDTLIRKAMQRYKNEFGSVNYKIQVGNHTLVVLDTLALSSDTPSIHEESQEFLSQIGQDMTRRLVANTAKHTE</sequence>
<dbReference type="PANTHER" id="PTHR13315">
    <property type="entry name" value="METALLO PHOSPHOESTERASE RELATED"/>
    <property type="match status" value="1"/>
</dbReference>